<reference evidence="2 3" key="1">
    <citation type="submission" date="2018-08" db="EMBL/GenBank/DDBJ databases">
        <title>Cellulomonas rhizosphaerae sp. nov., a novel actinomycete isolated from soil.</title>
        <authorList>
            <person name="Tian Y."/>
        </authorList>
    </citation>
    <scope>NUCLEOTIDE SEQUENCE [LARGE SCALE GENOMIC DNA]</scope>
    <source>
        <strain evidence="2 3">NEAU-TCZ24</strain>
    </source>
</reference>
<dbReference type="EMBL" id="QWKP01000117">
    <property type="protein sequence ID" value="RHA44103.1"/>
    <property type="molecule type" value="Genomic_DNA"/>
</dbReference>
<name>A0A413RQ76_9CELL</name>
<dbReference type="AlphaFoldDB" id="A0A413RQ76"/>
<dbReference type="Proteomes" id="UP000283374">
    <property type="component" value="Unassembled WGS sequence"/>
</dbReference>
<feature type="region of interest" description="Disordered" evidence="1">
    <location>
        <begin position="100"/>
        <end position="120"/>
    </location>
</feature>
<organism evidence="2 3">
    <name type="scientific">Cellulomonas rhizosphaerae</name>
    <dbReference type="NCBI Taxonomy" id="2293719"/>
    <lineage>
        <taxon>Bacteria</taxon>
        <taxon>Bacillati</taxon>
        <taxon>Actinomycetota</taxon>
        <taxon>Actinomycetes</taxon>
        <taxon>Micrococcales</taxon>
        <taxon>Cellulomonadaceae</taxon>
        <taxon>Cellulomonas</taxon>
    </lineage>
</organism>
<accession>A0A413RQ76</accession>
<sequence length="120" mass="13278">MRVEGFEERAQELAGFRPDLLGRFDVILVREADHRVSVASRGGQTLGHLPTTWVQIIGRELQRFETAGVEAVTRSTLTGTKGDRDLCVLLSWPSRDRAAIQGVTSSRRSTTTIRTPGSRT</sequence>
<keyword evidence="3" id="KW-1185">Reference proteome</keyword>
<protein>
    <submittedName>
        <fullName evidence="2">Uncharacterized protein</fullName>
    </submittedName>
</protein>
<gene>
    <name evidence="2" type="ORF">D1825_03035</name>
</gene>
<evidence type="ECO:0000313" key="2">
    <source>
        <dbReference type="EMBL" id="RHA44103.1"/>
    </source>
</evidence>
<feature type="compositionally biased region" description="Low complexity" evidence="1">
    <location>
        <begin position="104"/>
        <end position="120"/>
    </location>
</feature>
<evidence type="ECO:0000256" key="1">
    <source>
        <dbReference type="SAM" id="MobiDB-lite"/>
    </source>
</evidence>
<comment type="caution">
    <text evidence="2">The sequence shown here is derived from an EMBL/GenBank/DDBJ whole genome shotgun (WGS) entry which is preliminary data.</text>
</comment>
<evidence type="ECO:0000313" key="3">
    <source>
        <dbReference type="Proteomes" id="UP000283374"/>
    </source>
</evidence>
<proteinExistence type="predicted"/>